<dbReference type="InParanoid" id="A0A6P8HUP1"/>
<proteinExistence type="predicted"/>
<keyword evidence="9" id="KW-1185">Reference proteome</keyword>
<feature type="transmembrane region" description="Helical" evidence="7">
    <location>
        <begin position="211"/>
        <end position="230"/>
    </location>
</feature>
<feature type="domain" description="G-protein coupled receptors family 1 profile" evidence="8">
    <location>
        <begin position="147"/>
        <end position="402"/>
    </location>
</feature>
<dbReference type="InterPro" id="IPR017452">
    <property type="entry name" value="GPCR_Rhodpsn_7TM"/>
</dbReference>
<evidence type="ECO:0000256" key="6">
    <source>
        <dbReference type="ARBA" id="ARBA00023136"/>
    </source>
</evidence>
<dbReference type="GO" id="GO:0008528">
    <property type="term" value="F:G protein-coupled peptide receptor activity"/>
    <property type="evidence" value="ECO:0007669"/>
    <property type="project" value="TreeGrafter"/>
</dbReference>
<feature type="transmembrane region" description="Helical" evidence="7">
    <location>
        <begin position="251"/>
        <end position="274"/>
    </location>
</feature>
<protein>
    <submittedName>
        <fullName evidence="10">Lutropin-choriogonadotropic hormone receptor-like</fullName>
    </submittedName>
</protein>
<feature type="transmembrane region" description="Helical" evidence="7">
    <location>
        <begin position="294"/>
        <end position="320"/>
    </location>
</feature>
<feature type="transmembrane region" description="Helical" evidence="7">
    <location>
        <begin position="139"/>
        <end position="157"/>
    </location>
</feature>
<accession>A0A6P8HUP1</accession>
<evidence type="ECO:0000256" key="4">
    <source>
        <dbReference type="ARBA" id="ARBA00022737"/>
    </source>
</evidence>
<dbReference type="GO" id="GO:0007189">
    <property type="term" value="P:adenylate cyclase-activating G protein-coupled receptor signaling pathway"/>
    <property type="evidence" value="ECO:0007669"/>
    <property type="project" value="TreeGrafter"/>
</dbReference>
<evidence type="ECO:0000256" key="7">
    <source>
        <dbReference type="SAM" id="Phobius"/>
    </source>
</evidence>
<evidence type="ECO:0000259" key="8">
    <source>
        <dbReference type="PROSITE" id="PS50262"/>
    </source>
</evidence>
<dbReference type="SUPFAM" id="SSF81321">
    <property type="entry name" value="Family A G protein-coupled receptor-like"/>
    <property type="match status" value="1"/>
</dbReference>
<evidence type="ECO:0000256" key="5">
    <source>
        <dbReference type="ARBA" id="ARBA00022989"/>
    </source>
</evidence>
<keyword evidence="3 7" id="KW-0812">Transmembrane</keyword>
<dbReference type="Proteomes" id="UP000515163">
    <property type="component" value="Unplaced"/>
</dbReference>
<dbReference type="GO" id="GO:0005886">
    <property type="term" value="C:plasma membrane"/>
    <property type="evidence" value="ECO:0007669"/>
    <property type="project" value="TreeGrafter"/>
</dbReference>
<evidence type="ECO:0000256" key="2">
    <source>
        <dbReference type="ARBA" id="ARBA00022614"/>
    </source>
</evidence>
<dbReference type="Pfam" id="PF00001">
    <property type="entry name" value="7tm_1"/>
    <property type="match status" value="1"/>
</dbReference>
<dbReference type="PROSITE" id="PS50262">
    <property type="entry name" value="G_PROTEIN_RECEP_F1_2"/>
    <property type="match status" value="1"/>
</dbReference>
<evidence type="ECO:0000313" key="10">
    <source>
        <dbReference type="RefSeq" id="XP_031560149.1"/>
    </source>
</evidence>
<evidence type="ECO:0000256" key="1">
    <source>
        <dbReference type="ARBA" id="ARBA00004370"/>
    </source>
</evidence>
<keyword evidence="5 7" id="KW-1133">Transmembrane helix</keyword>
<comment type="subcellular location">
    <subcellularLocation>
        <location evidence="1">Membrane</location>
    </subcellularLocation>
</comment>
<keyword evidence="4" id="KW-0677">Repeat</keyword>
<dbReference type="PANTHER" id="PTHR24372">
    <property type="entry name" value="GLYCOPROTEIN HORMONE RECEPTOR"/>
    <property type="match status" value="1"/>
</dbReference>
<reference evidence="10" key="1">
    <citation type="submission" date="2025-08" db="UniProtKB">
        <authorList>
            <consortium name="RefSeq"/>
        </authorList>
    </citation>
    <scope>IDENTIFICATION</scope>
    <source>
        <tissue evidence="10">Tentacle</tissue>
    </source>
</reference>
<keyword evidence="6 7" id="KW-0472">Membrane</keyword>
<dbReference type="PRINTS" id="PR00237">
    <property type="entry name" value="GPCRRHODOPSN"/>
</dbReference>
<dbReference type="AlphaFoldDB" id="A0A6P8HUP1"/>
<dbReference type="RefSeq" id="XP_031560149.1">
    <property type="nucleotide sequence ID" value="XM_031704289.1"/>
</dbReference>
<dbReference type="GeneID" id="116296281"/>
<gene>
    <name evidence="10" type="primary">LOC116296281</name>
</gene>
<feature type="transmembrane region" description="Helical" evidence="7">
    <location>
        <begin position="169"/>
        <end position="191"/>
    </location>
</feature>
<organism evidence="9 10">
    <name type="scientific">Actinia tenebrosa</name>
    <name type="common">Australian red waratah sea anemone</name>
    <dbReference type="NCBI Taxonomy" id="6105"/>
    <lineage>
        <taxon>Eukaryota</taxon>
        <taxon>Metazoa</taxon>
        <taxon>Cnidaria</taxon>
        <taxon>Anthozoa</taxon>
        <taxon>Hexacorallia</taxon>
        <taxon>Actiniaria</taxon>
        <taxon>Actiniidae</taxon>
        <taxon>Actinia</taxon>
    </lineage>
</organism>
<dbReference type="PANTHER" id="PTHR24372:SF77">
    <property type="entry name" value="G-PROTEIN COUPLED RECEPTORS FAMILY 1 PROFILE DOMAIN-CONTAINING PROTEIN"/>
    <property type="match status" value="1"/>
</dbReference>
<dbReference type="OrthoDB" id="6013389at2759"/>
<evidence type="ECO:0000256" key="3">
    <source>
        <dbReference type="ARBA" id="ARBA00022692"/>
    </source>
</evidence>
<dbReference type="KEGG" id="aten:116296281"/>
<sequence length="449" mass="52096">MNPLRHFKGNSSGLSSLSVLDVTGIVDWKPEKKLLQLRMLERIIGLTWSAECQNCLFYRSNRTNSNLKETISWKSEKCYKYKYRTTDLSPIGKLLSNTSFQFECASISTCHLYRTTTELNETVNKCWKETLAGITVQSLFGYVGVLVNLLVIFNILFSKTLRQNVSMFFVCNMAVSDFLLSVYTICITTYLNSVSFTYSNENSYRHCWKMGFLWMLGEAGSVITTFLLTLERYLVIVYSLNPDIRISRKMAAVLILVCWLVAIVLTGYALYYNFYRFTFLCIPVRFDIDIFDALIFTIVIVVFALFFYLLTFVFYAHIYVTVKRAAQNAGVNRESKLAKRVALLVFSNIFFFCVPIIVSAFITVLYQQRILKDLSDVVFEVTAKVLPAIFLSLNSFLNPFLHAFRNDRFTQALKVQFQCLRNIRVLFERQQNFRVYPETRMRNVKVSKP</sequence>
<dbReference type="InterPro" id="IPR000276">
    <property type="entry name" value="GPCR_Rhodpsn"/>
</dbReference>
<name>A0A6P8HUP1_ACTTE</name>
<feature type="transmembrane region" description="Helical" evidence="7">
    <location>
        <begin position="341"/>
        <end position="365"/>
    </location>
</feature>
<dbReference type="FunCoup" id="A0A6P8HUP1">
    <property type="interactions" value="314"/>
</dbReference>
<evidence type="ECO:0000313" key="9">
    <source>
        <dbReference type="Proteomes" id="UP000515163"/>
    </source>
</evidence>
<dbReference type="Gene3D" id="1.20.1070.10">
    <property type="entry name" value="Rhodopsin 7-helix transmembrane proteins"/>
    <property type="match status" value="1"/>
</dbReference>
<feature type="transmembrane region" description="Helical" evidence="7">
    <location>
        <begin position="385"/>
        <end position="404"/>
    </location>
</feature>
<dbReference type="GO" id="GO:0009755">
    <property type="term" value="P:hormone-mediated signaling pathway"/>
    <property type="evidence" value="ECO:0007669"/>
    <property type="project" value="TreeGrafter"/>
</dbReference>
<keyword evidence="2" id="KW-0433">Leucine-rich repeat</keyword>